<accession>A0ABY2XQN4</accession>
<keyword evidence="2" id="KW-1185">Reference proteome</keyword>
<sequence>MFNDYAKQFYAAQDWTNKHTDPQLNYPLKIDDRLEIDMDQVVSALAEDFSDFVKSTDILPGNCFPAIREVSYVLFDLKIRHVVTIGDVQIQDDLYVGMSKQKLKKELREGYKIKFNDSGEPVGVPADAHAWITLENGQIIDATILASMNRREAREALNLRDCFYYFGRAKDIYHIPLMTGFGYYSRVLTDPRDSFYEIYKNWYSTHFGFMERQRLMR</sequence>
<reference evidence="1 2" key="1">
    <citation type="submission" date="2019-05" db="EMBL/GenBank/DDBJ databases">
        <title>Genome of Alcanivorax gelatiniphagus, an oil degrading marine bacteria.</title>
        <authorList>
            <person name="Kwon K.K."/>
        </authorList>
    </citation>
    <scope>NUCLEOTIDE SEQUENCE [LARGE SCALE GENOMIC DNA]</scope>
    <source>
        <strain evidence="1 2">MEBiC 08158</strain>
    </source>
</reference>
<dbReference type="EMBL" id="VCQT01000001">
    <property type="protein sequence ID" value="TMW15216.1"/>
    <property type="molecule type" value="Genomic_DNA"/>
</dbReference>
<dbReference type="RefSeq" id="WP_138770610.1">
    <property type="nucleotide sequence ID" value="NZ_JBHSSX010000015.1"/>
</dbReference>
<comment type="caution">
    <text evidence="1">The sequence shown here is derived from an EMBL/GenBank/DDBJ whole genome shotgun (WGS) entry which is preliminary data.</text>
</comment>
<evidence type="ECO:0000313" key="2">
    <source>
        <dbReference type="Proteomes" id="UP000739180"/>
    </source>
</evidence>
<dbReference type="Proteomes" id="UP000739180">
    <property type="component" value="Unassembled WGS sequence"/>
</dbReference>
<proteinExistence type="predicted"/>
<organism evidence="1 2">
    <name type="scientific">Alloalcanivorax gelatiniphagus</name>
    <dbReference type="NCBI Taxonomy" id="1194167"/>
    <lineage>
        <taxon>Bacteria</taxon>
        <taxon>Pseudomonadati</taxon>
        <taxon>Pseudomonadota</taxon>
        <taxon>Gammaproteobacteria</taxon>
        <taxon>Oceanospirillales</taxon>
        <taxon>Alcanivoracaceae</taxon>
        <taxon>Alloalcanivorax</taxon>
    </lineage>
</organism>
<gene>
    <name evidence="1" type="ORF">FGS76_00145</name>
</gene>
<evidence type="ECO:0000313" key="1">
    <source>
        <dbReference type="EMBL" id="TMW15216.1"/>
    </source>
</evidence>
<protein>
    <submittedName>
        <fullName evidence="1">Uncharacterized protein</fullName>
    </submittedName>
</protein>
<name>A0ABY2XQN4_9GAMM</name>